<keyword evidence="4" id="KW-1185">Reference proteome</keyword>
<feature type="compositionally biased region" description="Basic and acidic residues" evidence="1">
    <location>
        <begin position="197"/>
        <end position="208"/>
    </location>
</feature>
<dbReference type="Proteomes" id="UP000618754">
    <property type="component" value="Unassembled WGS sequence"/>
</dbReference>
<protein>
    <recommendedName>
        <fullName evidence="5">DUF3300 domain-containing protein</fullName>
    </recommendedName>
</protein>
<gene>
    <name evidence="3" type="ORF">IDJ75_16385</name>
</gene>
<keyword evidence="2" id="KW-0732">Signal</keyword>
<evidence type="ECO:0000256" key="2">
    <source>
        <dbReference type="SAM" id="SignalP"/>
    </source>
</evidence>
<feature type="region of interest" description="Disordered" evidence="1">
    <location>
        <begin position="178"/>
        <end position="208"/>
    </location>
</feature>
<dbReference type="RefSeq" id="WP_191176684.1">
    <property type="nucleotide sequence ID" value="NZ_JACWMW010000003.1"/>
</dbReference>
<comment type="caution">
    <text evidence="3">The sequence shown here is derived from an EMBL/GenBank/DDBJ whole genome shotgun (WGS) entry which is preliminary data.</text>
</comment>
<evidence type="ECO:0000256" key="1">
    <source>
        <dbReference type="SAM" id="MobiDB-lite"/>
    </source>
</evidence>
<organism evidence="3 4">
    <name type="scientific">Mucilaginibacter rigui</name>
    <dbReference type="NCBI Taxonomy" id="534635"/>
    <lineage>
        <taxon>Bacteria</taxon>
        <taxon>Pseudomonadati</taxon>
        <taxon>Bacteroidota</taxon>
        <taxon>Sphingobacteriia</taxon>
        <taxon>Sphingobacteriales</taxon>
        <taxon>Sphingobacteriaceae</taxon>
        <taxon>Mucilaginibacter</taxon>
    </lineage>
</organism>
<sequence length="208" mass="24526">MKKLILGMLASCFILAASVTQTKAQVSVSLNVGTWTPPAEYADASYYYLPDVDSYYYVPTHQYIYLSGNTWVWRNTLPVRYNYYNINDGYKVAVYRPRPYRYYYSDRNRYAHYRGVKNVIVRDRYYRPHGRVINRTHYVNRPTRVINRTHYVNRPTRVVNRTRIVNRPSHTRVRTVTHINRQQHGRPQGHVGNRGHGGGDRGHGKGHH</sequence>
<accession>A0ABR7X8J2</accession>
<evidence type="ECO:0000313" key="3">
    <source>
        <dbReference type="EMBL" id="MBD1386864.1"/>
    </source>
</evidence>
<dbReference type="EMBL" id="JACWMW010000003">
    <property type="protein sequence ID" value="MBD1386864.1"/>
    <property type="molecule type" value="Genomic_DNA"/>
</dbReference>
<evidence type="ECO:0008006" key="5">
    <source>
        <dbReference type="Google" id="ProtNLM"/>
    </source>
</evidence>
<feature type="signal peptide" evidence="2">
    <location>
        <begin position="1"/>
        <end position="24"/>
    </location>
</feature>
<feature type="chain" id="PRO_5045203471" description="DUF3300 domain-containing protein" evidence="2">
    <location>
        <begin position="25"/>
        <end position="208"/>
    </location>
</feature>
<proteinExistence type="predicted"/>
<name>A0ABR7X8J2_9SPHI</name>
<reference evidence="3 4" key="1">
    <citation type="submission" date="2020-09" db="EMBL/GenBank/DDBJ databases">
        <title>Novel species of Mucilaginibacter isolated from a glacier on the Tibetan Plateau.</title>
        <authorList>
            <person name="Liu Q."/>
            <person name="Xin Y.-H."/>
        </authorList>
    </citation>
    <scope>NUCLEOTIDE SEQUENCE [LARGE SCALE GENOMIC DNA]</scope>
    <source>
        <strain evidence="3 4">CGMCC 1.13878</strain>
    </source>
</reference>
<evidence type="ECO:0000313" key="4">
    <source>
        <dbReference type="Proteomes" id="UP000618754"/>
    </source>
</evidence>